<dbReference type="RefSeq" id="WP_110793834.1">
    <property type="nucleotide sequence ID" value="NZ_QJRY01000011.1"/>
</dbReference>
<name>A0ABX5NMB5_9HYPH</name>
<protein>
    <submittedName>
        <fullName evidence="2">MOSC domain-containing protein</fullName>
    </submittedName>
</protein>
<dbReference type="EMBL" id="QJRY01000011">
    <property type="protein sequence ID" value="PYB70005.1"/>
    <property type="molecule type" value="Genomic_DNA"/>
</dbReference>
<evidence type="ECO:0000313" key="2">
    <source>
        <dbReference type="EMBL" id="PYB70005.1"/>
    </source>
</evidence>
<sequence>MKQIGRVVELWRYPVSSVGGQSLQQLEVTPTGIPGDRRFALFDPASGLAAAPEREPRWRPALFLKALRDDSALLPQLRFPDGDSVWLDDSRLAARLEAHFGFAAGIGAYGGLDDGADMRFPIVSNRYAPAPLHLVTTASLRQLAASANVPHPDHRRFRPSILIETDESEGFLENSWIGQDITIGLTPVSVTEPTRRCGMTMIAQPDIDEQPEILRGIMRHNARNLGVYATVGAPVTIAVGDPVYAGI</sequence>
<organism evidence="2 3">
    <name type="scientific">Rhizobium wuzhouense</name>
    <dbReference type="NCBI Taxonomy" id="1986026"/>
    <lineage>
        <taxon>Bacteria</taxon>
        <taxon>Pseudomonadati</taxon>
        <taxon>Pseudomonadota</taxon>
        <taxon>Alphaproteobacteria</taxon>
        <taxon>Hyphomicrobiales</taxon>
        <taxon>Rhizobiaceae</taxon>
        <taxon>Rhizobium/Agrobacterium group</taxon>
        <taxon>Rhizobium</taxon>
    </lineage>
</organism>
<comment type="caution">
    <text evidence="2">The sequence shown here is derived from an EMBL/GenBank/DDBJ whole genome shotgun (WGS) entry which is preliminary data.</text>
</comment>
<dbReference type="Proteomes" id="UP000247536">
    <property type="component" value="Unassembled WGS sequence"/>
</dbReference>
<dbReference type="InterPro" id="IPR005302">
    <property type="entry name" value="MoCF_Sase_C"/>
</dbReference>
<dbReference type="Pfam" id="PF03476">
    <property type="entry name" value="MOSC_N"/>
    <property type="match status" value="1"/>
</dbReference>
<proteinExistence type="predicted"/>
<evidence type="ECO:0000313" key="3">
    <source>
        <dbReference type="Proteomes" id="UP000247536"/>
    </source>
</evidence>
<dbReference type="Pfam" id="PF03473">
    <property type="entry name" value="MOSC"/>
    <property type="match status" value="1"/>
</dbReference>
<dbReference type="SUPFAM" id="SSF50800">
    <property type="entry name" value="PK beta-barrel domain-like"/>
    <property type="match status" value="1"/>
</dbReference>
<feature type="domain" description="MOSC" evidence="1">
    <location>
        <begin position="90"/>
        <end position="246"/>
    </location>
</feature>
<gene>
    <name evidence="2" type="ORF">DMY87_22210</name>
</gene>
<accession>A0ABX5NMB5</accession>
<evidence type="ECO:0000259" key="1">
    <source>
        <dbReference type="PROSITE" id="PS51340"/>
    </source>
</evidence>
<dbReference type="InterPro" id="IPR005303">
    <property type="entry name" value="MOCOS_middle"/>
</dbReference>
<keyword evidence="3" id="KW-1185">Reference proteome</keyword>
<reference evidence="2 3" key="1">
    <citation type="submission" date="2018-06" db="EMBL/GenBank/DDBJ databases">
        <title>Rhizobium wuzhouense sp. nov., isolated from roots of Oryza officinalis.</title>
        <authorList>
            <person name="Yuan T."/>
        </authorList>
    </citation>
    <scope>NUCLEOTIDE SEQUENCE [LARGE SCALE GENOMIC DNA]</scope>
    <source>
        <strain evidence="2 3">W44</strain>
    </source>
</reference>
<dbReference type="PROSITE" id="PS51340">
    <property type="entry name" value="MOSC"/>
    <property type="match status" value="1"/>
</dbReference>
<dbReference type="InterPro" id="IPR011037">
    <property type="entry name" value="Pyrv_Knase-like_insert_dom_sf"/>
</dbReference>